<organism evidence="15 16">
    <name type="scientific">Eolophus roseicapilla</name>
    <name type="common">Galah cockatoo</name>
    <name type="synonym">Cacatua roseicapilla</name>
    <dbReference type="NCBI Taxonomy" id="176039"/>
    <lineage>
        <taxon>Eukaryota</taxon>
        <taxon>Metazoa</taxon>
        <taxon>Chordata</taxon>
        <taxon>Craniata</taxon>
        <taxon>Vertebrata</taxon>
        <taxon>Euteleostomi</taxon>
        <taxon>Archelosauria</taxon>
        <taxon>Archosauria</taxon>
        <taxon>Dinosauria</taxon>
        <taxon>Saurischia</taxon>
        <taxon>Theropoda</taxon>
        <taxon>Coelurosauria</taxon>
        <taxon>Aves</taxon>
        <taxon>Neognathae</taxon>
        <taxon>Neoaves</taxon>
        <taxon>Telluraves</taxon>
        <taxon>Australaves</taxon>
        <taxon>Psittaciformes</taxon>
        <taxon>Cacatuidae</taxon>
        <taxon>Eolophus</taxon>
    </lineage>
</organism>
<keyword evidence="4" id="KW-1032">Host cell membrane</keyword>
<evidence type="ECO:0000256" key="8">
    <source>
        <dbReference type="ARBA" id="ARBA00022989"/>
    </source>
</evidence>
<dbReference type="Pfam" id="PF00429">
    <property type="entry name" value="TLV_coat"/>
    <property type="match status" value="1"/>
</dbReference>
<dbReference type="EMBL" id="WBNI01000119">
    <property type="protein sequence ID" value="NXD64267.1"/>
    <property type="molecule type" value="Genomic_DNA"/>
</dbReference>
<keyword evidence="13" id="KW-0449">Lipoprotein</keyword>
<dbReference type="AlphaFoldDB" id="A0A851XC54"/>
<dbReference type="Pfam" id="PF03708">
    <property type="entry name" value="Avian_gp85"/>
    <property type="match status" value="1"/>
</dbReference>
<keyword evidence="10" id="KW-0564">Palmitate</keyword>
<feature type="non-terminal residue" evidence="15">
    <location>
        <position position="272"/>
    </location>
</feature>
<evidence type="ECO:0000256" key="10">
    <source>
        <dbReference type="ARBA" id="ARBA00023139"/>
    </source>
</evidence>
<dbReference type="Gene3D" id="1.10.287.210">
    <property type="match status" value="1"/>
</dbReference>
<comment type="caution">
    <text evidence="15">The sequence shown here is derived from an EMBL/GenBank/DDBJ whole genome shotgun (WGS) entry which is preliminary data.</text>
</comment>
<evidence type="ECO:0000256" key="12">
    <source>
        <dbReference type="ARBA" id="ARBA00023180"/>
    </source>
</evidence>
<dbReference type="SUPFAM" id="SSF58069">
    <property type="entry name" value="Virus ectodomain"/>
    <property type="match status" value="1"/>
</dbReference>
<dbReference type="Proteomes" id="UP000637704">
    <property type="component" value="Unassembled WGS sequence"/>
</dbReference>
<reference evidence="15" key="1">
    <citation type="submission" date="2019-09" db="EMBL/GenBank/DDBJ databases">
        <title>Bird 10,000 Genomes (B10K) Project - Family phase.</title>
        <authorList>
            <person name="Zhang G."/>
        </authorList>
    </citation>
    <scope>NUCLEOTIDE SEQUENCE</scope>
    <source>
        <strain evidence="15">B10K-DU-025-06</strain>
        <tissue evidence="15">Mixed tissue sample</tissue>
    </source>
</reference>
<evidence type="ECO:0000256" key="6">
    <source>
        <dbReference type="ARBA" id="ARBA00022692"/>
    </source>
</evidence>
<evidence type="ECO:0000256" key="5">
    <source>
        <dbReference type="ARBA" id="ARBA00022581"/>
    </source>
</evidence>
<evidence type="ECO:0000256" key="1">
    <source>
        <dbReference type="ARBA" id="ARBA00004402"/>
    </source>
</evidence>
<keyword evidence="7" id="KW-1043">Host membrane</keyword>
<feature type="non-terminal residue" evidence="15">
    <location>
        <position position="1"/>
    </location>
</feature>
<dbReference type="InterPro" id="IPR018154">
    <property type="entry name" value="TLV/ENV_coat_polyprotein"/>
</dbReference>
<feature type="transmembrane region" description="Helical" evidence="14">
    <location>
        <begin position="251"/>
        <end position="271"/>
    </location>
</feature>
<gene>
    <name evidence="15" type="primary">Erv31_0</name>
    <name evidence="15" type="ORF">EOLROS_R15160</name>
</gene>
<dbReference type="PANTHER" id="PTHR10424:SF81">
    <property type="entry name" value="ERVV2 PROTEIN"/>
    <property type="match status" value="1"/>
</dbReference>
<keyword evidence="12" id="KW-0325">Glycoprotein</keyword>
<evidence type="ECO:0000256" key="9">
    <source>
        <dbReference type="ARBA" id="ARBA00023136"/>
    </source>
</evidence>
<comment type="subcellular location">
    <subcellularLocation>
        <location evidence="1">Host cell membrane</location>
        <topology evidence="1">Single-pass type I membrane protein</topology>
    </subcellularLocation>
    <subcellularLocation>
        <location evidence="2">Host endomembrane system</location>
        <topology evidence="2">Peripheral membrane protein</topology>
    </subcellularLocation>
    <subcellularLocation>
        <location evidence="3">Virion membrane</location>
        <topology evidence="3">Single-pass type I membrane protein</topology>
    </subcellularLocation>
</comment>
<keyword evidence="11" id="KW-1015">Disulfide bond</keyword>
<evidence type="ECO:0000256" key="14">
    <source>
        <dbReference type="SAM" id="Phobius"/>
    </source>
</evidence>
<keyword evidence="6 14" id="KW-0812">Transmembrane</keyword>
<evidence type="ECO:0000256" key="2">
    <source>
        <dbReference type="ARBA" id="ARBA00004531"/>
    </source>
</evidence>
<protein>
    <submittedName>
        <fullName evidence="15">ENR1 protein</fullName>
    </submittedName>
</protein>
<keyword evidence="8 14" id="KW-1133">Transmembrane helix</keyword>
<sequence>GSLIAPVCFYTNFTNALFHNDSGPGIDVSGTGIYANASNWCNYTAPRQVGMGLSALGLPDNIFFICGDRAWKGIPGKAIRGPCTFGHLTLLHPDKKDIANWTLQHHRNRRAMSFNSDCDSNINFWNAAEIISASIFAPGVAAAKALATLNRLGCWLAKQPNATSAALSGLLLDVDSVRHATLQNRAAIDFLLAQGHGCEDFDGMCCMNLSDHSESIHASIAKLKEGVNKLQIDDASDWFNRLFQSWGVRGWLASILKTAFIVVLSIVCLLLI</sequence>
<evidence type="ECO:0000313" key="15">
    <source>
        <dbReference type="EMBL" id="NXD64267.1"/>
    </source>
</evidence>
<accession>A0A851XC54</accession>
<dbReference type="PANTHER" id="PTHR10424">
    <property type="entry name" value="VIRAL ENVELOPE PROTEIN"/>
    <property type="match status" value="1"/>
</dbReference>
<evidence type="ECO:0000313" key="16">
    <source>
        <dbReference type="Proteomes" id="UP000637704"/>
    </source>
</evidence>
<keyword evidence="16" id="KW-1185">Reference proteome</keyword>
<evidence type="ECO:0000256" key="4">
    <source>
        <dbReference type="ARBA" id="ARBA00022511"/>
    </source>
</evidence>
<proteinExistence type="predicted"/>
<evidence type="ECO:0000256" key="13">
    <source>
        <dbReference type="ARBA" id="ARBA00023288"/>
    </source>
</evidence>
<keyword evidence="5" id="KW-0945">Host-virus interaction</keyword>
<keyword evidence="9 14" id="KW-0472">Membrane</keyword>
<evidence type="ECO:0000256" key="3">
    <source>
        <dbReference type="ARBA" id="ARBA00004563"/>
    </source>
</evidence>
<dbReference type="InterPro" id="IPR005166">
    <property type="entry name" value="RSV_p95_env"/>
</dbReference>
<name>A0A851XC54_EOLRO</name>
<evidence type="ECO:0000256" key="11">
    <source>
        <dbReference type="ARBA" id="ARBA00023157"/>
    </source>
</evidence>
<evidence type="ECO:0000256" key="7">
    <source>
        <dbReference type="ARBA" id="ARBA00022870"/>
    </source>
</evidence>